<evidence type="ECO:0000256" key="1">
    <source>
        <dbReference type="SAM" id="MobiDB-lite"/>
    </source>
</evidence>
<feature type="compositionally biased region" description="Polar residues" evidence="1">
    <location>
        <begin position="189"/>
        <end position="198"/>
    </location>
</feature>
<feature type="region of interest" description="Disordered" evidence="1">
    <location>
        <begin position="107"/>
        <end position="127"/>
    </location>
</feature>
<feature type="region of interest" description="Disordered" evidence="1">
    <location>
        <begin position="157"/>
        <end position="198"/>
    </location>
</feature>
<gene>
    <name evidence="2" type="ORF">ANE_LOCUS11792</name>
</gene>
<feature type="compositionally biased region" description="Basic and acidic residues" evidence="1">
    <location>
        <begin position="109"/>
        <end position="124"/>
    </location>
</feature>
<evidence type="ECO:0000313" key="2">
    <source>
        <dbReference type="EMBL" id="VVB01348.1"/>
    </source>
</evidence>
<name>A0A565BJH8_9BRAS</name>
<organism evidence="2 3">
    <name type="scientific">Arabis nemorensis</name>
    <dbReference type="NCBI Taxonomy" id="586526"/>
    <lineage>
        <taxon>Eukaryota</taxon>
        <taxon>Viridiplantae</taxon>
        <taxon>Streptophyta</taxon>
        <taxon>Embryophyta</taxon>
        <taxon>Tracheophyta</taxon>
        <taxon>Spermatophyta</taxon>
        <taxon>Magnoliopsida</taxon>
        <taxon>eudicotyledons</taxon>
        <taxon>Gunneridae</taxon>
        <taxon>Pentapetalae</taxon>
        <taxon>rosids</taxon>
        <taxon>malvids</taxon>
        <taxon>Brassicales</taxon>
        <taxon>Brassicaceae</taxon>
        <taxon>Arabideae</taxon>
        <taxon>Arabis</taxon>
    </lineage>
</organism>
<protein>
    <submittedName>
        <fullName evidence="2">Uncharacterized protein</fullName>
    </submittedName>
</protein>
<keyword evidence="3" id="KW-1185">Reference proteome</keyword>
<evidence type="ECO:0000313" key="3">
    <source>
        <dbReference type="Proteomes" id="UP000489600"/>
    </source>
</evidence>
<comment type="caution">
    <text evidence="2">The sequence shown here is derived from an EMBL/GenBank/DDBJ whole genome shotgun (WGS) entry which is preliminary data.</text>
</comment>
<accession>A0A565BJH8</accession>
<proteinExistence type="predicted"/>
<dbReference type="Proteomes" id="UP000489600">
    <property type="component" value="Unassembled WGS sequence"/>
</dbReference>
<dbReference type="EMBL" id="CABITT030000004">
    <property type="protein sequence ID" value="VVB01348.1"/>
    <property type="molecule type" value="Genomic_DNA"/>
</dbReference>
<feature type="region of interest" description="Disordered" evidence="1">
    <location>
        <begin position="1"/>
        <end position="65"/>
    </location>
</feature>
<reference evidence="2" key="1">
    <citation type="submission" date="2019-07" db="EMBL/GenBank/DDBJ databases">
        <authorList>
            <person name="Dittberner H."/>
        </authorList>
    </citation>
    <scope>NUCLEOTIDE SEQUENCE [LARGE SCALE GENOMIC DNA]</scope>
</reference>
<sequence>MTHDTRGCPGRGLRPQHQPEQNPRREAEIDRKRQRGPKDEAPKQKGTRAEGRTKPFDRAFNSIPEPMPIQSNLLVELGEVGDHGSETQVAKPSTKEWVRKSFSCNTGRGVEKEVREQSTKRNEPSKVVTAMDRAPWFYATEEEAAVAREVLAQNRKWEQAENPEKAVASISKEPAATTSRAEQTAIVPDQTTANDHSS</sequence>
<dbReference type="AlphaFoldDB" id="A0A565BJH8"/>
<feature type="compositionally biased region" description="Basic and acidic residues" evidence="1">
    <location>
        <begin position="22"/>
        <end position="57"/>
    </location>
</feature>